<evidence type="ECO:0000313" key="1">
    <source>
        <dbReference type="EMBL" id="CAL1616300.1"/>
    </source>
</evidence>
<keyword evidence="2" id="KW-1185">Reference proteome</keyword>
<proteinExistence type="predicted"/>
<dbReference type="AlphaFoldDB" id="A0AAV2MSJ2"/>
<name>A0AAV2MSJ2_KNICA</name>
<evidence type="ECO:0000313" key="2">
    <source>
        <dbReference type="Proteomes" id="UP001497482"/>
    </source>
</evidence>
<accession>A0AAV2MSJ2</accession>
<organism evidence="1 2">
    <name type="scientific">Knipowitschia caucasica</name>
    <name type="common">Caucasian dwarf goby</name>
    <name type="synonym">Pomatoschistus caucasicus</name>
    <dbReference type="NCBI Taxonomy" id="637954"/>
    <lineage>
        <taxon>Eukaryota</taxon>
        <taxon>Metazoa</taxon>
        <taxon>Chordata</taxon>
        <taxon>Craniata</taxon>
        <taxon>Vertebrata</taxon>
        <taxon>Euteleostomi</taxon>
        <taxon>Actinopterygii</taxon>
        <taxon>Neopterygii</taxon>
        <taxon>Teleostei</taxon>
        <taxon>Neoteleostei</taxon>
        <taxon>Acanthomorphata</taxon>
        <taxon>Gobiaria</taxon>
        <taxon>Gobiiformes</taxon>
        <taxon>Gobioidei</taxon>
        <taxon>Gobiidae</taxon>
        <taxon>Gobiinae</taxon>
        <taxon>Knipowitschia</taxon>
    </lineage>
</organism>
<reference evidence="1 2" key="1">
    <citation type="submission" date="2024-04" db="EMBL/GenBank/DDBJ databases">
        <authorList>
            <person name="Waldvogel A.-M."/>
            <person name="Schoenle A."/>
        </authorList>
    </citation>
    <scope>NUCLEOTIDE SEQUENCE [LARGE SCALE GENOMIC DNA]</scope>
</reference>
<protein>
    <submittedName>
        <fullName evidence="1">Uncharacterized protein</fullName>
    </submittedName>
</protein>
<gene>
    <name evidence="1" type="ORF">KC01_LOCUS42085</name>
</gene>
<dbReference type="EMBL" id="OZ035831">
    <property type="protein sequence ID" value="CAL1616300.1"/>
    <property type="molecule type" value="Genomic_DNA"/>
</dbReference>
<dbReference type="Proteomes" id="UP001497482">
    <property type="component" value="Chromosome 9"/>
</dbReference>
<sequence>MNVDMETSNSDLTCPSAPSRRVSVGVSTKVDAFGPVPPLSHQIDFLQCWNERRASSGPGHMIWDCQGLYIKQDQLVLVPQASGYLDSHSSDTSPSQEEDHLSFVAALAQRCSFSLCIVSK</sequence>